<gene>
    <name evidence="1" type="ORF">D0Z07_6364</name>
</gene>
<protein>
    <submittedName>
        <fullName evidence="1">Uncharacterized protein</fullName>
    </submittedName>
</protein>
<dbReference type="AlphaFoldDB" id="A0A9P7AUL0"/>
<accession>A0A9P7AUL0</accession>
<name>A0A9P7AUL0_9HELO</name>
<sequence length="75" mass="8717">MICLERVKLNVPGQSFPIKFFRLEGILEASYEEDSGEELFYALAEDPAHSPEENRYYSRKLFQDASKYHLTGVEL</sequence>
<evidence type="ECO:0000313" key="2">
    <source>
        <dbReference type="Proteomes" id="UP000785200"/>
    </source>
</evidence>
<organism evidence="1 2">
    <name type="scientific">Hyphodiscus hymeniophilus</name>
    <dbReference type="NCBI Taxonomy" id="353542"/>
    <lineage>
        <taxon>Eukaryota</taxon>
        <taxon>Fungi</taxon>
        <taxon>Dikarya</taxon>
        <taxon>Ascomycota</taxon>
        <taxon>Pezizomycotina</taxon>
        <taxon>Leotiomycetes</taxon>
        <taxon>Helotiales</taxon>
        <taxon>Hyphodiscaceae</taxon>
        <taxon>Hyphodiscus</taxon>
    </lineage>
</organism>
<dbReference type="Proteomes" id="UP000785200">
    <property type="component" value="Unassembled WGS sequence"/>
</dbReference>
<keyword evidence="2" id="KW-1185">Reference proteome</keyword>
<evidence type="ECO:0000313" key="1">
    <source>
        <dbReference type="EMBL" id="KAG0646933.1"/>
    </source>
</evidence>
<dbReference type="EMBL" id="VNKQ01000014">
    <property type="protein sequence ID" value="KAG0646933.1"/>
    <property type="molecule type" value="Genomic_DNA"/>
</dbReference>
<proteinExistence type="predicted"/>
<reference evidence="1" key="1">
    <citation type="submission" date="2019-07" db="EMBL/GenBank/DDBJ databases">
        <title>Hyphodiscus hymeniophilus genome sequencing and assembly.</title>
        <authorList>
            <person name="Kramer G."/>
            <person name="Nodwell J."/>
        </authorList>
    </citation>
    <scope>NUCLEOTIDE SEQUENCE</scope>
    <source>
        <strain evidence="1">ATCC 34498</strain>
    </source>
</reference>
<comment type="caution">
    <text evidence="1">The sequence shown here is derived from an EMBL/GenBank/DDBJ whole genome shotgun (WGS) entry which is preliminary data.</text>
</comment>